<dbReference type="InterPro" id="IPR002347">
    <property type="entry name" value="SDR_fam"/>
</dbReference>
<dbReference type="SUPFAM" id="SSF51735">
    <property type="entry name" value="NAD(P)-binding Rossmann-fold domains"/>
    <property type="match status" value="1"/>
</dbReference>
<gene>
    <name evidence="4" type="ORF">CUN60_00790</name>
</gene>
<dbReference type="PRINTS" id="PR00081">
    <property type="entry name" value="GDHRDH"/>
</dbReference>
<dbReference type="PANTHER" id="PTHR44169:SF6">
    <property type="entry name" value="NADPH-DEPENDENT 1-ACYLDIHYDROXYACETONE PHOSPHATE REDUCTASE"/>
    <property type="match status" value="1"/>
</dbReference>
<dbReference type="OrthoDB" id="9794387at2"/>
<evidence type="ECO:0000256" key="2">
    <source>
        <dbReference type="ARBA" id="ARBA00023002"/>
    </source>
</evidence>
<dbReference type="AlphaFoldDB" id="A0A2I7N366"/>
<dbReference type="PRINTS" id="PR00080">
    <property type="entry name" value="SDRFAMILY"/>
</dbReference>
<dbReference type="InterPro" id="IPR020904">
    <property type="entry name" value="Sc_DH/Rdtase_CS"/>
</dbReference>
<comment type="similarity">
    <text evidence="1 3">Belongs to the short-chain dehydrogenases/reductases (SDR) family.</text>
</comment>
<evidence type="ECO:0008006" key="6">
    <source>
        <dbReference type="Google" id="ProtNLM"/>
    </source>
</evidence>
<evidence type="ECO:0000313" key="5">
    <source>
        <dbReference type="Proteomes" id="UP000236655"/>
    </source>
</evidence>
<evidence type="ECO:0000256" key="1">
    <source>
        <dbReference type="ARBA" id="ARBA00006484"/>
    </source>
</evidence>
<dbReference type="GO" id="GO:0016491">
    <property type="term" value="F:oxidoreductase activity"/>
    <property type="evidence" value="ECO:0007669"/>
    <property type="project" value="UniProtKB-KW"/>
</dbReference>
<sequence>MKKAIVVTGATSGIGLECVRQFLTIDNLYIFALGRNIDSLKPLECDRLIVKQIDVLNANDISLLIENISTEYVIDGLINGAGVAYSGDFLDIDHDENEQMIKVNTIGLTNMIETILPIMRANKKGTILNLSSLADRYPRPNTTVYAATKAYVKSISDSLRVQNAKFNIRVVNISPALVDTPMLTKLRGDIDTVNVSDFVNIVKFIYMQPHNICIRDIVVAPTYYEG</sequence>
<evidence type="ECO:0000313" key="4">
    <source>
        <dbReference type="EMBL" id="AUR50897.1"/>
    </source>
</evidence>
<name>A0A2I7N366_9NEIS</name>
<dbReference type="Pfam" id="PF00106">
    <property type="entry name" value="adh_short"/>
    <property type="match status" value="1"/>
</dbReference>
<dbReference type="PANTHER" id="PTHR44169">
    <property type="entry name" value="NADPH-DEPENDENT 1-ACYLDIHYDROXYACETONE PHOSPHATE REDUCTASE"/>
    <property type="match status" value="1"/>
</dbReference>
<dbReference type="Proteomes" id="UP000236655">
    <property type="component" value="Chromosome"/>
</dbReference>
<keyword evidence="5" id="KW-1185">Reference proteome</keyword>
<dbReference type="RefSeq" id="WP_102950197.1">
    <property type="nucleotide sequence ID" value="NZ_CP024847.1"/>
</dbReference>
<dbReference type="InterPro" id="IPR036291">
    <property type="entry name" value="NAD(P)-bd_dom_sf"/>
</dbReference>
<dbReference type="Gene3D" id="3.40.50.720">
    <property type="entry name" value="NAD(P)-binding Rossmann-like Domain"/>
    <property type="match status" value="1"/>
</dbReference>
<proteinExistence type="inferred from homology"/>
<protein>
    <recommendedName>
        <fullName evidence="6">SDR family NAD(P)-dependent oxidoreductase</fullName>
    </recommendedName>
</protein>
<dbReference type="KEGG" id="nba:CUN60_00790"/>
<accession>A0A2I7N366</accession>
<organism evidence="4 5">
    <name type="scientific">Aquella oligotrophica</name>
    <dbReference type="NCBI Taxonomy" id="2067065"/>
    <lineage>
        <taxon>Bacteria</taxon>
        <taxon>Pseudomonadati</taxon>
        <taxon>Pseudomonadota</taxon>
        <taxon>Betaproteobacteria</taxon>
        <taxon>Neisseriales</taxon>
        <taxon>Neisseriaceae</taxon>
        <taxon>Aquella</taxon>
    </lineage>
</organism>
<reference evidence="5" key="1">
    <citation type="submission" date="2017-11" db="EMBL/GenBank/DDBJ databases">
        <authorList>
            <person name="Chan K.G."/>
            <person name="Lee L.S."/>
        </authorList>
    </citation>
    <scope>NUCLEOTIDE SEQUENCE [LARGE SCALE GENOMIC DNA]</scope>
    <source>
        <strain evidence="5">DSM 100970</strain>
    </source>
</reference>
<keyword evidence="2" id="KW-0560">Oxidoreductase</keyword>
<dbReference type="PROSITE" id="PS00061">
    <property type="entry name" value="ADH_SHORT"/>
    <property type="match status" value="1"/>
</dbReference>
<evidence type="ECO:0000256" key="3">
    <source>
        <dbReference type="RuleBase" id="RU000363"/>
    </source>
</evidence>
<dbReference type="EMBL" id="CP024847">
    <property type="protein sequence ID" value="AUR50897.1"/>
    <property type="molecule type" value="Genomic_DNA"/>
</dbReference>